<dbReference type="RefSeq" id="WP_124940435.1">
    <property type="nucleotide sequence ID" value="NZ_CP033577.1"/>
</dbReference>
<dbReference type="GO" id="GO:0016301">
    <property type="term" value="F:kinase activity"/>
    <property type="evidence" value="ECO:0007669"/>
    <property type="project" value="UniProtKB-KW"/>
</dbReference>
<keyword evidence="1" id="KW-0808">Transferase</keyword>
<dbReference type="SUPFAM" id="SSF56112">
    <property type="entry name" value="Protein kinase-like (PK-like)"/>
    <property type="match status" value="1"/>
</dbReference>
<evidence type="ECO:0000313" key="1">
    <source>
        <dbReference type="EMBL" id="AYV21328.1"/>
    </source>
</evidence>
<proteinExistence type="predicted"/>
<sequence>MILSDFTVTPTLREVIGNEAQVFSCELIQTLWSGYGHLVRLELAQSHLSSVIVKAIQLPDEVPASHPKGWNTQLSHQRKLQSYQVEFSWYQEFVSTMPSGWAPQCFSAHKYQSHLELILEDLKSLERARVVKTATEMEIKSVLKWLAQFHGFWLGANTNGLWKQGTYWHLATRPDEWQAMQDERFKQAAHIIDDKLNACPYQTLVHGDAKLANFCFNKQGNAVSAVDFQYVGGGVGVKDVALFFTTTLDFSTADLNVAGYLDYYFIQLHSAIEHFKPEINANRVCEEWRALFGLAWADYQRFLLGWSPDHSRINAFTSKFTQQALDDFQL</sequence>
<accession>A0A3G4VBQ1</accession>
<gene>
    <name evidence="1" type="ORF">ECB94_08510</name>
</gene>
<evidence type="ECO:0000313" key="2">
    <source>
        <dbReference type="Proteomes" id="UP000279760"/>
    </source>
</evidence>
<reference evidence="1 2" key="1">
    <citation type="submission" date="2018-11" db="EMBL/GenBank/DDBJ databases">
        <title>Complete Genome Sequence of Vbrio mediterranei 117-T6: a Potential Pathogen Bacteria Isolated from the Conchocelis of Pyropia.</title>
        <authorList>
            <person name="Liu Q."/>
        </authorList>
    </citation>
    <scope>NUCLEOTIDE SEQUENCE [LARGE SCALE GENOMIC DNA]</scope>
    <source>
        <strain evidence="1 2">117-T6</strain>
    </source>
</reference>
<name>A0A3G4VBQ1_9VIBR</name>
<dbReference type="Pfam" id="PF02958">
    <property type="entry name" value="EcKL"/>
    <property type="match status" value="1"/>
</dbReference>
<protein>
    <submittedName>
        <fullName evidence="1">Choline kinase</fullName>
    </submittedName>
</protein>
<dbReference type="Gene3D" id="3.90.1200.10">
    <property type="match status" value="1"/>
</dbReference>
<dbReference type="Proteomes" id="UP000279760">
    <property type="component" value="Chromosome 1"/>
</dbReference>
<dbReference type="InterPro" id="IPR011009">
    <property type="entry name" value="Kinase-like_dom_sf"/>
</dbReference>
<keyword evidence="1" id="KW-0418">Kinase</keyword>
<dbReference type="PANTHER" id="PTHR11012">
    <property type="entry name" value="PROTEIN KINASE-LIKE DOMAIN-CONTAINING"/>
    <property type="match status" value="1"/>
</dbReference>
<organism evidence="1 2">
    <name type="scientific">Vibrio mediterranei</name>
    <dbReference type="NCBI Taxonomy" id="689"/>
    <lineage>
        <taxon>Bacteria</taxon>
        <taxon>Pseudomonadati</taxon>
        <taxon>Pseudomonadota</taxon>
        <taxon>Gammaproteobacteria</taxon>
        <taxon>Vibrionales</taxon>
        <taxon>Vibrionaceae</taxon>
        <taxon>Vibrio</taxon>
    </lineage>
</organism>
<dbReference type="InterPro" id="IPR004119">
    <property type="entry name" value="EcKL"/>
</dbReference>
<dbReference type="EMBL" id="CP033577">
    <property type="protein sequence ID" value="AYV21328.1"/>
    <property type="molecule type" value="Genomic_DNA"/>
</dbReference>
<dbReference type="PANTHER" id="PTHR11012:SF30">
    <property type="entry name" value="PROTEIN KINASE-LIKE DOMAIN-CONTAINING"/>
    <property type="match status" value="1"/>
</dbReference>
<dbReference type="AlphaFoldDB" id="A0A3G4VBQ1"/>